<dbReference type="SMART" id="SM00724">
    <property type="entry name" value="TLC"/>
    <property type="match status" value="1"/>
</dbReference>
<keyword evidence="6 13" id="KW-0812">Transmembrane</keyword>
<feature type="DNA-binding region" description="Homeobox" evidence="12">
    <location>
        <begin position="88"/>
        <end position="130"/>
    </location>
</feature>
<dbReference type="UniPathway" id="UPA00222"/>
<evidence type="ECO:0000256" key="11">
    <source>
        <dbReference type="ARBA" id="ARBA00049036"/>
    </source>
</evidence>
<evidence type="ECO:0000256" key="12">
    <source>
        <dbReference type="PROSITE-ProRule" id="PRU00108"/>
    </source>
</evidence>
<evidence type="ECO:0000256" key="7">
    <source>
        <dbReference type="ARBA" id="ARBA00022824"/>
    </source>
</evidence>
<dbReference type="Pfam" id="PF03798">
    <property type="entry name" value="TRAM_LAG1_CLN8"/>
    <property type="match status" value="1"/>
</dbReference>
<evidence type="ECO:0000256" key="15">
    <source>
        <dbReference type="SAM" id="MobiDB-lite"/>
    </source>
</evidence>
<dbReference type="InterPro" id="IPR009057">
    <property type="entry name" value="Homeodomain-like_sf"/>
</dbReference>
<accession>A0A1D1V1A0</accession>
<evidence type="ECO:0000256" key="5">
    <source>
        <dbReference type="ARBA" id="ARBA00022679"/>
    </source>
</evidence>
<keyword evidence="20" id="KW-1185">Reference proteome</keyword>
<comment type="pathway">
    <text evidence="3">Lipid metabolism; sphingolipid metabolism.</text>
</comment>
<evidence type="ECO:0000256" key="4">
    <source>
        <dbReference type="ARBA" id="ARBA00004991"/>
    </source>
</evidence>
<dbReference type="Gene3D" id="1.10.10.60">
    <property type="entry name" value="Homeodomain-like"/>
    <property type="match status" value="1"/>
</dbReference>
<feature type="transmembrane region" description="Helical" evidence="16">
    <location>
        <begin position="183"/>
        <end position="202"/>
    </location>
</feature>
<protein>
    <recommendedName>
        <fullName evidence="21">Homeobox domain-containing protein</fullName>
    </recommendedName>
</protein>
<keyword evidence="5" id="KW-0808">Transferase</keyword>
<evidence type="ECO:0000256" key="14">
    <source>
        <dbReference type="RuleBase" id="RU000682"/>
    </source>
</evidence>
<feature type="domain" description="TLC" evidence="18">
    <location>
        <begin position="134"/>
        <end position="334"/>
    </location>
</feature>
<dbReference type="InterPro" id="IPR006634">
    <property type="entry name" value="TLC-dom"/>
</dbReference>
<dbReference type="SUPFAM" id="SSF46689">
    <property type="entry name" value="Homeodomain-like"/>
    <property type="match status" value="1"/>
</dbReference>
<evidence type="ECO:0000259" key="17">
    <source>
        <dbReference type="PROSITE" id="PS50071"/>
    </source>
</evidence>
<dbReference type="Proteomes" id="UP000186922">
    <property type="component" value="Unassembled WGS sequence"/>
</dbReference>
<feature type="transmembrane region" description="Helical" evidence="16">
    <location>
        <begin position="305"/>
        <end position="326"/>
    </location>
</feature>
<dbReference type="InterPro" id="IPR016439">
    <property type="entry name" value="Lag1/Lac1-like"/>
</dbReference>
<keyword evidence="7" id="KW-0256">Endoplasmic reticulum</keyword>
<dbReference type="SMART" id="SM00389">
    <property type="entry name" value="HOX"/>
    <property type="match status" value="1"/>
</dbReference>
<evidence type="ECO:0000256" key="8">
    <source>
        <dbReference type="ARBA" id="ARBA00022989"/>
    </source>
</evidence>
<evidence type="ECO:0000256" key="1">
    <source>
        <dbReference type="ARBA" id="ARBA00004123"/>
    </source>
</evidence>
<dbReference type="GO" id="GO:0005789">
    <property type="term" value="C:endoplasmic reticulum membrane"/>
    <property type="evidence" value="ECO:0007669"/>
    <property type="project" value="UniProtKB-SubCell"/>
</dbReference>
<comment type="caution">
    <text evidence="19">The sequence shown here is derived from an EMBL/GenBank/DDBJ whole genome shotgun (WGS) entry which is preliminary data.</text>
</comment>
<keyword evidence="8 16" id="KW-1133">Transmembrane helix</keyword>
<dbReference type="FunFam" id="1.10.10.60:FF:000020">
    <property type="entry name" value="Ceramide synthase 5"/>
    <property type="match status" value="1"/>
</dbReference>
<dbReference type="PROSITE" id="PS50922">
    <property type="entry name" value="TLC"/>
    <property type="match status" value="1"/>
</dbReference>
<keyword evidence="12 14" id="KW-0371">Homeobox</keyword>
<keyword evidence="12 14" id="KW-0238">DNA-binding</keyword>
<proteinExistence type="predicted"/>
<evidence type="ECO:0000256" key="10">
    <source>
        <dbReference type="ARBA" id="ARBA00023136"/>
    </source>
</evidence>
<evidence type="ECO:0000256" key="9">
    <source>
        <dbReference type="ARBA" id="ARBA00023098"/>
    </source>
</evidence>
<dbReference type="AlphaFoldDB" id="A0A1D1V1A0"/>
<dbReference type="GO" id="GO:0046513">
    <property type="term" value="P:ceramide biosynthetic process"/>
    <property type="evidence" value="ECO:0007669"/>
    <property type="project" value="InterPro"/>
</dbReference>
<evidence type="ECO:0000256" key="13">
    <source>
        <dbReference type="PROSITE-ProRule" id="PRU00205"/>
    </source>
</evidence>
<dbReference type="EMBL" id="BDGG01000003">
    <property type="protein sequence ID" value="GAU95616.1"/>
    <property type="molecule type" value="Genomic_DNA"/>
</dbReference>
<evidence type="ECO:0000256" key="16">
    <source>
        <dbReference type="SAM" id="Phobius"/>
    </source>
</evidence>
<name>A0A1D1V1A0_RAMVA</name>
<dbReference type="GO" id="GO:0005634">
    <property type="term" value="C:nucleus"/>
    <property type="evidence" value="ECO:0007669"/>
    <property type="project" value="UniProtKB-SubCell"/>
</dbReference>
<dbReference type="PANTHER" id="PTHR12560">
    <property type="entry name" value="LONGEVITY ASSURANCE FACTOR 1 LAG1"/>
    <property type="match status" value="1"/>
</dbReference>
<evidence type="ECO:0000256" key="2">
    <source>
        <dbReference type="ARBA" id="ARBA00004477"/>
    </source>
</evidence>
<evidence type="ECO:0000313" key="20">
    <source>
        <dbReference type="Proteomes" id="UP000186922"/>
    </source>
</evidence>
<organism evidence="19 20">
    <name type="scientific">Ramazzottius varieornatus</name>
    <name type="common">Water bear</name>
    <name type="synonym">Tardigrade</name>
    <dbReference type="NCBI Taxonomy" id="947166"/>
    <lineage>
        <taxon>Eukaryota</taxon>
        <taxon>Metazoa</taxon>
        <taxon>Ecdysozoa</taxon>
        <taxon>Tardigrada</taxon>
        <taxon>Eutardigrada</taxon>
        <taxon>Parachela</taxon>
        <taxon>Hypsibioidea</taxon>
        <taxon>Ramazzottiidae</taxon>
        <taxon>Ramazzottius</taxon>
    </lineage>
</organism>
<dbReference type="PROSITE" id="PS50071">
    <property type="entry name" value="HOMEOBOX_2"/>
    <property type="match status" value="1"/>
</dbReference>
<dbReference type="OrthoDB" id="537032at2759"/>
<feature type="compositionally biased region" description="Basic and acidic residues" evidence="15">
    <location>
        <begin position="358"/>
        <end position="373"/>
    </location>
</feature>
<dbReference type="PIRSF" id="PIRSF005225">
    <property type="entry name" value="LAG1_LAC1"/>
    <property type="match status" value="1"/>
</dbReference>
<keyword evidence="12 14" id="KW-0539">Nucleus</keyword>
<evidence type="ECO:0000256" key="3">
    <source>
        <dbReference type="ARBA" id="ARBA00004760"/>
    </source>
</evidence>
<feature type="transmembrane region" description="Helical" evidence="16">
    <location>
        <begin position="263"/>
        <end position="285"/>
    </location>
</feature>
<feature type="transmembrane region" description="Helical" evidence="16">
    <location>
        <begin position="38"/>
        <end position="58"/>
    </location>
</feature>
<dbReference type="GO" id="GO:0003677">
    <property type="term" value="F:DNA binding"/>
    <property type="evidence" value="ECO:0007669"/>
    <property type="project" value="UniProtKB-UniRule"/>
</dbReference>
<keyword evidence="9" id="KW-0443">Lipid metabolism</keyword>
<evidence type="ECO:0008006" key="21">
    <source>
        <dbReference type="Google" id="ProtNLM"/>
    </source>
</evidence>
<gene>
    <name evidence="19" type="primary">RvY_07206-1</name>
    <name evidence="19" type="synonym">RvY_07206.1</name>
    <name evidence="19" type="ORF">RvY_07206</name>
</gene>
<evidence type="ECO:0000313" key="19">
    <source>
        <dbReference type="EMBL" id="GAU95616.1"/>
    </source>
</evidence>
<comment type="catalytic activity">
    <reaction evidence="11">
        <text>sphinganine + octadecanoyl-CoA = N-(octadecanoyl)-sphinganine + CoA + H(+)</text>
        <dbReference type="Rhea" id="RHEA:36547"/>
        <dbReference type="ChEBI" id="CHEBI:15378"/>
        <dbReference type="ChEBI" id="CHEBI:57287"/>
        <dbReference type="ChEBI" id="CHEBI:57394"/>
        <dbReference type="ChEBI" id="CHEBI:57817"/>
        <dbReference type="ChEBI" id="CHEBI:67033"/>
    </reaction>
    <physiologicalReaction direction="left-to-right" evidence="11">
        <dbReference type="Rhea" id="RHEA:36548"/>
    </physiologicalReaction>
</comment>
<dbReference type="Pfam" id="PF00046">
    <property type="entry name" value="Homeodomain"/>
    <property type="match status" value="1"/>
</dbReference>
<dbReference type="STRING" id="947166.A0A1D1V1A0"/>
<reference evidence="19 20" key="1">
    <citation type="journal article" date="2016" name="Nat. Commun.">
        <title>Extremotolerant tardigrade genome and improved radiotolerance of human cultured cells by tardigrade-unique protein.</title>
        <authorList>
            <person name="Hashimoto T."/>
            <person name="Horikawa D.D."/>
            <person name="Saito Y."/>
            <person name="Kuwahara H."/>
            <person name="Kozuka-Hata H."/>
            <person name="Shin-I T."/>
            <person name="Minakuchi Y."/>
            <person name="Ohishi K."/>
            <person name="Motoyama A."/>
            <person name="Aizu T."/>
            <person name="Enomoto A."/>
            <person name="Kondo K."/>
            <person name="Tanaka S."/>
            <person name="Hara Y."/>
            <person name="Koshikawa S."/>
            <person name="Sagara H."/>
            <person name="Miura T."/>
            <person name="Yokobori S."/>
            <person name="Miyagawa K."/>
            <person name="Suzuki Y."/>
            <person name="Kubo T."/>
            <person name="Oyama M."/>
            <person name="Kohara Y."/>
            <person name="Fujiyama A."/>
            <person name="Arakawa K."/>
            <person name="Katayama T."/>
            <person name="Toyoda A."/>
            <person name="Kunieda T."/>
        </authorList>
    </citation>
    <scope>NUCLEOTIDE SEQUENCE [LARGE SCALE GENOMIC DNA]</scope>
    <source>
        <strain evidence="19 20">YOKOZUNA-1</strain>
    </source>
</reference>
<keyword evidence="10 13" id="KW-0472">Membrane</keyword>
<sequence>MDWMRRLSEALWSEQFWLPANVTWEHLKSTSTKAYPDFYALMYPIPLAVVIFLVRQLVEKFIYEPLGKSLNIPNRRPEPPKSNAQLETAFQASKHPSDAQILALAKRCDMSERQVLRWFRHRNGIRKGQLTQLDKFKETGWRFTFYLTIFLYGLWALWDKPWLTDGNAYWKGYPFQTVSSDVWWYYMLELGFYWSLLISQFTDVKRKDFWEMFLHHIVTISLMVFSWTDNTIRIGSMVLIIHDSVDFWLEGAKLARYAKKTRLSAVVFAIFATVWIFTRLGLYPYRILSYSFPCPLGDLCFPAFHLYNALLGSLQILHVFWTFTIIRVIYRALTTGETEDVRSDTEESDNGYSDTEVTPEHGDGITSPPEKKITSNGNGVVSTGRGSGDVATELNHS</sequence>
<evidence type="ECO:0000259" key="18">
    <source>
        <dbReference type="PROSITE" id="PS50922"/>
    </source>
</evidence>
<feature type="transmembrane region" description="Helical" evidence="16">
    <location>
        <begin position="140"/>
        <end position="158"/>
    </location>
</feature>
<dbReference type="InterPro" id="IPR001356">
    <property type="entry name" value="HD"/>
</dbReference>
<feature type="region of interest" description="Disordered" evidence="15">
    <location>
        <begin position="339"/>
        <end position="397"/>
    </location>
</feature>
<comment type="pathway">
    <text evidence="4">Sphingolipid metabolism.</text>
</comment>
<dbReference type="PANTHER" id="PTHR12560:SF0">
    <property type="entry name" value="LD18904P"/>
    <property type="match status" value="1"/>
</dbReference>
<evidence type="ECO:0000256" key="6">
    <source>
        <dbReference type="ARBA" id="ARBA00022692"/>
    </source>
</evidence>
<feature type="domain" description="Homeobox" evidence="17">
    <location>
        <begin position="86"/>
        <end position="129"/>
    </location>
</feature>
<dbReference type="GO" id="GO:0050291">
    <property type="term" value="F:sphingosine N-acyltransferase activity"/>
    <property type="evidence" value="ECO:0007669"/>
    <property type="project" value="InterPro"/>
</dbReference>
<comment type="subcellular location">
    <subcellularLocation>
        <location evidence="2">Endoplasmic reticulum membrane</location>
        <topology evidence="2">Multi-pass membrane protein</topology>
    </subcellularLocation>
    <subcellularLocation>
        <location evidence="1 12 14">Nucleus</location>
    </subcellularLocation>
</comment>
<dbReference type="CDD" id="cd00086">
    <property type="entry name" value="homeodomain"/>
    <property type="match status" value="1"/>
</dbReference>